<keyword evidence="2" id="KW-1185">Reference proteome</keyword>
<dbReference type="InterPro" id="IPR023214">
    <property type="entry name" value="HAD_sf"/>
</dbReference>
<dbReference type="NCBIfam" id="TIGR01484">
    <property type="entry name" value="HAD-SF-IIB"/>
    <property type="match status" value="1"/>
</dbReference>
<dbReference type="SFLD" id="SFLDG01140">
    <property type="entry name" value="C2.B:_Phosphomannomutase_and_P"/>
    <property type="match status" value="1"/>
</dbReference>
<dbReference type="RefSeq" id="WP_125753556.1">
    <property type="nucleotide sequence ID" value="NZ_JBHTON010000015.1"/>
</dbReference>
<protein>
    <submittedName>
        <fullName evidence="1">Cof-type HAD-IIB family hydrolase</fullName>
    </submittedName>
</protein>
<comment type="caution">
    <text evidence="1">The sequence shown here is derived from an EMBL/GenBank/DDBJ whole genome shotgun (WGS) entry which is preliminary data.</text>
</comment>
<dbReference type="GO" id="GO:0016787">
    <property type="term" value="F:hydrolase activity"/>
    <property type="evidence" value="ECO:0007669"/>
    <property type="project" value="UniProtKB-KW"/>
</dbReference>
<evidence type="ECO:0000313" key="1">
    <source>
        <dbReference type="EMBL" id="MFD1484785.1"/>
    </source>
</evidence>
<dbReference type="InterPro" id="IPR006379">
    <property type="entry name" value="HAD-SF_hydro_IIB"/>
</dbReference>
<dbReference type="PRINTS" id="PR00119">
    <property type="entry name" value="CATATPASE"/>
</dbReference>
<dbReference type="NCBIfam" id="TIGR00099">
    <property type="entry name" value="Cof-subfamily"/>
    <property type="match status" value="1"/>
</dbReference>
<dbReference type="InterPro" id="IPR000150">
    <property type="entry name" value="Cof"/>
</dbReference>
<organism evidence="1 2">
    <name type="scientific">Lacticaseibacillus baoqingensis</name>
    <dbReference type="NCBI Taxonomy" id="2486013"/>
    <lineage>
        <taxon>Bacteria</taxon>
        <taxon>Bacillati</taxon>
        <taxon>Bacillota</taxon>
        <taxon>Bacilli</taxon>
        <taxon>Lactobacillales</taxon>
        <taxon>Lactobacillaceae</taxon>
        <taxon>Lacticaseibacillus</taxon>
    </lineage>
</organism>
<dbReference type="SUPFAM" id="SSF56784">
    <property type="entry name" value="HAD-like"/>
    <property type="match status" value="1"/>
</dbReference>
<dbReference type="Gene3D" id="3.30.1240.10">
    <property type="match status" value="1"/>
</dbReference>
<accession>A0ABW4E8K4</accession>
<proteinExistence type="predicted"/>
<gene>
    <name evidence="1" type="ORF">ACFQ5J_06030</name>
</gene>
<reference evidence="2" key="1">
    <citation type="journal article" date="2019" name="Int. J. Syst. Evol. Microbiol.">
        <title>The Global Catalogue of Microorganisms (GCM) 10K type strain sequencing project: providing services to taxonomists for standard genome sequencing and annotation.</title>
        <authorList>
            <consortium name="The Broad Institute Genomics Platform"/>
            <consortium name="The Broad Institute Genome Sequencing Center for Infectious Disease"/>
            <person name="Wu L."/>
            <person name="Ma J."/>
        </authorList>
    </citation>
    <scope>NUCLEOTIDE SEQUENCE [LARGE SCALE GENOMIC DNA]</scope>
    <source>
        <strain evidence="2">CCM 8903</strain>
    </source>
</reference>
<dbReference type="Proteomes" id="UP001597252">
    <property type="component" value="Unassembled WGS sequence"/>
</dbReference>
<dbReference type="PANTHER" id="PTHR10000:SF25">
    <property type="entry name" value="PHOSPHATASE YKRA-RELATED"/>
    <property type="match status" value="1"/>
</dbReference>
<name>A0ABW4E8K4_9LACO</name>
<dbReference type="Gene3D" id="3.40.50.1000">
    <property type="entry name" value="HAD superfamily/HAD-like"/>
    <property type="match status" value="1"/>
</dbReference>
<dbReference type="Pfam" id="PF08282">
    <property type="entry name" value="Hydrolase_3"/>
    <property type="match status" value="1"/>
</dbReference>
<sequence length="258" mass="27276">MQNTTRGIVFFDLDSTLLNHDSQLAPTTLTALTQLQANGYLPVINTGRSPVEITAIAQQAHIDTICALNGSYIAHAGQPVYQAAIKTATIAKLVAQTQALGDALAFYTGDAIMATEASAQVAAAYHFIHTPVPPAAPDYYRDHQVVMLIIFTTTNDAVYQRAYPELTLYRNTPYSIDTVAKGNSKQTGMAKLQTALGLTGVPTYAFGDGTNDVPMLQAADHAVAMANGIPAAKAAAKFVTADNDHDGIAIGLKKLGLI</sequence>
<evidence type="ECO:0000313" key="2">
    <source>
        <dbReference type="Proteomes" id="UP001597252"/>
    </source>
</evidence>
<dbReference type="EMBL" id="JBHTON010000015">
    <property type="protein sequence ID" value="MFD1484785.1"/>
    <property type="molecule type" value="Genomic_DNA"/>
</dbReference>
<keyword evidence="1" id="KW-0378">Hydrolase</keyword>
<dbReference type="SFLD" id="SFLDS00003">
    <property type="entry name" value="Haloacid_Dehalogenase"/>
    <property type="match status" value="1"/>
</dbReference>
<dbReference type="InterPro" id="IPR036412">
    <property type="entry name" value="HAD-like_sf"/>
</dbReference>
<dbReference type="PANTHER" id="PTHR10000">
    <property type="entry name" value="PHOSPHOSERINE PHOSPHATASE"/>
    <property type="match status" value="1"/>
</dbReference>